<reference evidence="1 2" key="1">
    <citation type="submission" date="2024-09" db="EMBL/GenBank/DDBJ databases">
        <title>Genome sequencing and assembly of Phytophthora oleae, isolate VK10A, causative agent of rot of olive drupes.</title>
        <authorList>
            <person name="Conti Taguali S."/>
            <person name="Riolo M."/>
            <person name="La Spada F."/>
            <person name="Cacciola S.O."/>
            <person name="Dionisio G."/>
        </authorList>
    </citation>
    <scope>NUCLEOTIDE SEQUENCE [LARGE SCALE GENOMIC DNA]</scope>
    <source>
        <strain evidence="1 2">VK10A</strain>
    </source>
</reference>
<sequence length="66" mass="7335">MAFYISTMGYTVGRPHTSRNVDATDAGLVDVTSPMKDRVDALSVEQVAVPARRIWEAVRDEFYGKS</sequence>
<dbReference type="AlphaFoldDB" id="A0ABD3EUM5"/>
<evidence type="ECO:0000313" key="1">
    <source>
        <dbReference type="EMBL" id="KAL3656725.1"/>
    </source>
</evidence>
<keyword evidence="2" id="KW-1185">Reference proteome</keyword>
<accession>A0ABD3EUM5</accession>
<protein>
    <submittedName>
        <fullName evidence="1">Uncharacterized protein</fullName>
    </submittedName>
</protein>
<evidence type="ECO:0000313" key="2">
    <source>
        <dbReference type="Proteomes" id="UP001632037"/>
    </source>
</evidence>
<dbReference type="EMBL" id="JBIMZQ010000075">
    <property type="protein sequence ID" value="KAL3656725.1"/>
    <property type="molecule type" value="Genomic_DNA"/>
</dbReference>
<gene>
    <name evidence="1" type="ORF">V7S43_018389</name>
</gene>
<name>A0ABD3EUM5_9STRA</name>
<comment type="caution">
    <text evidence="1">The sequence shown here is derived from an EMBL/GenBank/DDBJ whole genome shotgun (WGS) entry which is preliminary data.</text>
</comment>
<dbReference type="Proteomes" id="UP001632037">
    <property type="component" value="Unassembled WGS sequence"/>
</dbReference>
<organism evidence="1 2">
    <name type="scientific">Phytophthora oleae</name>
    <dbReference type="NCBI Taxonomy" id="2107226"/>
    <lineage>
        <taxon>Eukaryota</taxon>
        <taxon>Sar</taxon>
        <taxon>Stramenopiles</taxon>
        <taxon>Oomycota</taxon>
        <taxon>Peronosporomycetes</taxon>
        <taxon>Peronosporales</taxon>
        <taxon>Peronosporaceae</taxon>
        <taxon>Phytophthora</taxon>
    </lineage>
</organism>
<proteinExistence type="predicted"/>